<dbReference type="Pfam" id="PF00754">
    <property type="entry name" value="F5_F8_type_C"/>
    <property type="match status" value="1"/>
</dbReference>
<dbReference type="EMBL" id="FQVD01000027">
    <property type="protein sequence ID" value="SHF63265.1"/>
    <property type="molecule type" value="Genomic_DNA"/>
</dbReference>
<dbReference type="Pfam" id="PF20736">
    <property type="entry name" value="Glyco_hydro127M"/>
    <property type="match status" value="1"/>
</dbReference>
<dbReference type="PANTHER" id="PTHR43465:SF2">
    <property type="entry name" value="DUF1680 DOMAIN PROTEIN (AFU_ORTHOLOGUE AFUA_1G08910)"/>
    <property type="match status" value="1"/>
</dbReference>
<evidence type="ECO:0000259" key="1">
    <source>
        <dbReference type="PROSITE" id="PS50022"/>
    </source>
</evidence>
<dbReference type="Proteomes" id="UP000184436">
    <property type="component" value="Unassembled WGS sequence"/>
</dbReference>
<dbReference type="SUPFAM" id="SSF48208">
    <property type="entry name" value="Six-hairpin glycosidases"/>
    <property type="match status" value="1"/>
</dbReference>
<dbReference type="InterPro" id="IPR049046">
    <property type="entry name" value="Beta-AFase-like_GH127_middle"/>
</dbReference>
<dbReference type="AlphaFoldDB" id="A0A1M5D8R2"/>
<dbReference type="Gene3D" id="2.60.120.260">
    <property type="entry name" value="Galactose-binding domain-like"/>
    <property type="match status" value="1"/>
</dbReference>
<dbReference type="STRING" id="871325.SAMN05444349_12752"/>
<gene>
    <name evidence="2" type="ORF">SAMN05444349_12752</name>
</gene>
<proteinExistence type="predicted"/>
<dbReference type="PANTHER" id="PTHR43465">
    <property type="entry name" value="DUF1680 DOMAIN PROTEIN (AFU_ORTHOLOGUE AFUA_1G08910)"/>
    <property type="match status" value="1"/>
</dbReference>
<dbReference type="InterPro" id="IPR000421">
    <property type="entry name" value="FA58C"/>
</dbReference>
<dbReference type="InterPro" id="IPR008928">
    <property type="entry name" value="6-hairpin_glycosidase_sf"/>
</dbReference>
<reference evidence="2 3" key="1">
    <citation type="submission" date="2016-11" db="EMBL/GenBank/DDBJ databases">
        <authorList>
            <person name="Jaros S."/>
            <person name="Januszkiewicz K."/>
            <person name="Wedrychowicz H."/>
        </authorList>
    </citation>
    <scope>NUCLEOTIDE SEQUENCE [LARGE SCALE GENOMIC DNA]</scope>
    <source>
        <strain evidence="2 3">DSM 26883</strain>
    </source>
</reference>
<evidence type="ECO:0000313" key="2">
    <source>
        <dbReference type="EMBL" id="SHF63265.1"/>
    </source>
</evidence>
<protein>
    <recommendedName>
        <fullName evidence="1">F5/8 type C domain-containing protein</fullName>
    </recommendedName>
</protein>
<dbReference type="RefSeq" id="WP_245798573.1">
    <property type="nucleotide sequence ID" value="NZ_FQVD01000027.1"/>
</dbReference>
<dbReference type="PROSITE" id="PS50022">
    <property type="entry name" value="FA58C_3"/>
    <property type="match status" value="1"/>
</dbReference>
<dbReference type="InterPro" id="IPR012878">
    <property type="entry name" value="Beta-AFase-like_GH127_cat"/>
</dbReference>
<dbReference type="Pfam" id="PF20737">
    <property type="entry name" value="Glyco_hydro127C"/>
    <property type="match status" value="1"/>
</dbReference>
<keyword evidence="3" id="KW-1185">Reference proteome</keyword>
<dbReference type="InterPro" id="IPR049049">
    <property type="entry name" value="Beta-AFase-like_GH127_C"/>
</dbReference>
<accession>A0A1M5D8R2</accession>
<dbReference type="SUPFAM" id="SSF49785">
    <property type="entry name" value="Galactose-binding domain-like"/>
    <property type="match status" value="1"/>
</dbReference>
<feature type="domain" description="F5/8 type C" evidence="1">
    <location>
        <begin position="671"/>
        <end position="772"/>
    </location>
</feature>
<dbReference type="Gene3D" id="1.50.10.20">
    <property type="match status" value="1"/>
</dbReference>
<sequence length="826" mass="93770">MERKLLKWMYWGILLLFASCASMVKKESVEILQSVPFHQVHLEDDFWLPRLKTQKEVLVPFALEKTKPAMDNLRKTGNFLKGIKDELPFPHRFIASDLYKVMEGAAYLLILEKDSVLEHTMDSIIDLISDAQQEDGYLYESHTTGVAAQHKDEMGEKPYSWVVHSHELYNMGHMYEGAVAYYQATGKDKWLKIAKKSARHINHVFFEGDPNYNNGKPINQAPGHEEIELALVKLFQATNDSLYLQMAKKFIDIRGVTYKPEGEGVMSPDYAQQHLPVREQTKAVGHSVRATYLYAGMADVLAQTGDETLKPALDRIWANIVDTRMHITGGLGAIHGIEGFGPEYVLPNKEAYNETCAAVGNVMFNYRMFMAEKDAKYIDVAEVALYNNVLAGVNLEGNKFFYVNPLEANGTKGFNQGRKGRSPWFDCACCPSNIARLIPQIAGMMYAHTSDDIYCTLYAGTSTTVPLSAGKVDIKQETNYPFDESVRFEISPERDGQTFAVHFRIPTWVTSQFVPGKLYGYLNNESADWELILNDKKVSAQIEKGFVTINRDWKKGDRIELKLPMPVRYNTAIHEVEADRDRVCITRGPLVYCAEAIDNAALVSSYVVNASEKEIVHKETEGVLKNIDLVTIPATSISDSNIQQLTLVPYYAWDNRGDDAMIVWFPRTEDLARASVPVISEYISKVNTSHTFELDNMYAMVVNKYPDSSSDTSIERWTSWPKKGEKQWVELELKTPLNLQSLSVYWYDDNGGVQIPKSWKLEYKNDGKWNDFPLYVTDEYEVQKNQYNMVHPGKPIITDALRLQIQSRPDAAVGILSIDIEEVKSK</sequence>
<dbReference type="Pfam" id="PF07944">
    <property type="entry name" value="Beta-AFase-like_GH127_cat"/>
    <property type="match status" value="1"/>
</dbReference>
<dbReference type="InterPro" id="IPR049174">
    <property type="entry name" value="Beta-AFase-like"/>
</dbReference>
<organism evidence="2 3">
    <name type="scientific">Bacteroides faecichinchillae</name>
    <dbReference type="NCBI Taxonomy" id="871325"/>
    <lineage>
        <taxon>Bacteria</taxon>
        <taxon>Pseudomonadati</taxon>
        <taxon>Bacteroidota</taxon>
        <taxon>Bacteroidia</taxon>
        <taxon>Bacteroidales</taxon>
        <taxon>Bacteroidaceae</taxon>
        <taxon>Bacteroides</taxon>
    </lineage>
</organism>
<dbReference type="InterPro" id="IPR008979">
    <property type="entry name" value="Galactose-bd-like_sf"/>
</dbReference>
<evidence type="ECO:0000313" key="3">
    <source>
        <dbReference type="Proteomes" id="UP000184436"/>
    </source>
</evidence>
<dbReference type="PROSITE" id="PS51257">
    <property type="entry name" value="PROKAR_LIPOPROTEIN"/>
    <property type="match status" value="1"/>
</dbReference>
<name>A0A1M5D8R2_9BACE</name>
<dbReference type="GO" id="GO:0005975">
    <property type="term" value="P:carbohydrate metabolic process"/>
    <property type="evidence" value="ECO:0007669"/>
    <property type="project" value="InterPro"/>
</dbReference>